<feature type="transmembrane region" description="Helical" evidence="1">
    <location>
        <begin position="256"/>
        <end position="276"/>
    </location>
</feature>
<name>A0A7T5R302_9BACT</name>
<evidence type="ECO:0000313" key="2">
    <source>
        <dbReference type="EMBL" id="QQG36569.1"/>
    </source>
</evidence>
<organism evidence="2 3">
    <name type="scientific">Micavibrio aeruginosavorus</name>
    <dbReference type="NCBI Taxonomy" id="349221"/>
    <lineage>
        <taxon>Bacteria</taxon>
        <taxon>Pseudomonadati</taxon>
        <taxon>Bdellovibrionota</taxon>
        <taxon>Bdellovibrionia</taxon>
        <taxon>Bdellovibrionales</taxon>
        <taxon>Pseudobdellovibrionaceae</taxon>
        <taxon>Micavibrio</taxon>
    </lineage>
</organism>
<accession>A0A7T5R302</accession>
<feature type="transmembrane region" description="Helical" evidence="1">
    <location>
        <begin position="207"/>
        <end position="230"/>
    </location>
</feature>
<dbReference type="AlphaFoldDB" id="A0A7T5R302"/>
<feature type="transmembrane region" description="Helical" evidence="1">
    <location>
        <begin position="116"/>
        <end position="136"/>
    </location>
</feature>
<feature type="transmembrane region" description="Helical" evidence="1">
    <location>
        <begin position="170"/>
        <end position="195"/>
    </location>
</feature>
<keyword evidence="1" id="KW-0812">Transmembrane</keyword>
<keyword evidence="1" id="KW-1133">Transmembrane helix</keyword>
<keyword evidence="1" id="KW-0472">Membrane</keyword>
<feature type="transmembrane region" description="Helical" evidence="1">
    <location>
        <begin position="306"/>
        <end position="325"/>
    </location>
</feature>
<evidence type="ECO:0000256" key="1">
    <source>
        <dbReference type="SAM" id="Phobius"/>
    </source>
</evidence>
<reference evidence="2 3" key="1">
    <citation type="submission" date="2020-07" db="EMBL/GenBank/DDBJ databases">
        <title>Huge and variable diversity of episymbiotic CPR bacteria and DPANN archaea in groundwater ecosystems.</title>
        <authorList>
            <person name="He C.Y."/>
            <person name="Keren R."/>
            <person name="Whittaker M."/>
            <person name="Farag I.F."/>
            <person name="Doudna J."/>
            <person name="Cate J.H.D."/>
            <person name="Banfield J.F."/>
        </authorList>
    </citation>
    <scope>NUCLEOTIDE SEQUENCE [LARGE SCALE GENOMIC DNA]</scope>
    <source>
        <strain evidence="2">NC_groundwater_70_Ag_B-0.1um_54_66</strain>
    </source>
</reference>
<sequence length="524" mass="59134">MTIRYRPFAVPALCMLSVLIVLIPWGKSLLRTPLHSDLVWLYEAFARWIGGATMTGSVFEPNPPLSLFSYALPYVLSSLTGVEAHYTIFIYVMALLALSALATGYVVMKLTRGDQAATALVVAAFLLSQTVMTNALYGERDHLVALGLVPFVLLQYALNRGIRIAAYWRWPVFILGAFLILLKPHHGLIPFLMVLDGLRRNPGWRNFLRADFISLSALVLAYAVLLYFVFPDYIQVIFPDVWQLYLSQREARLPEVTGYLFIPAGGLLFSAVCLRYRACHPGLVLLLGVASVLSLIPYLVQGKGFYYHLFPALGFFIPGLTLLLFEWLAYEGKRRTFAAGLSITALTGLALMIFPANGALPDYRAYRDMPLTQRVRAACENRTGCSFFMFNDTMGIVHETAYVTGIRHGSRFPSFWFLPEMLKHDRISPEDSEILRLSYGGRIAEDLERYKPPILIIGRFSITGQGFFDFGAYWAVSDSFRTAWERYRHDGTIKISYGDYYPGTLVKDSPPVTYDIYRLTDPDQ</sequence>
<evidence type="ECO:0008006" key="4">
    <source>
        <dbReference type="Google" id="ProtNLM"/>
    </source>
</evidence>
<feature type="transmembrane region" description="Helical" evidence="1">
    <location>
        <begin position="6"/>
        <end position="26"/>
    </location>
</feature>
<evidence type="ECO:0000313" key="3">
    <source>
        <dbReference type="Proteomes" id="UP000595362"/>
    </source>
</evidence>
<proteinExistence type="predicted"/>
<feature type="transmembrane region" description="Helical" evidence="1">
    <location>
        <begin position="283"/>
        <end position="300"/>
    </location>
</feature>
<dbReference type="Proteomes" id="UP000595362">
    <property type="component" value="Chromosome"/>
</dbReference>
<feature type="transmembrane region" description="Helical" evidence="1">
    <location>
        <begin position="337"/>
        <end position="356"/>
    </location>
</feature>
<gene>
    <name evidence="2" type="ORF">HYS17_01920</name>
</gene>
<dbReference type="EMBL" id="CP066681">
    <property type="protein sequence ID" value="QQG36569.1"/>
    <property type="molecule type" value="Genomic_DNA"/>
</dbReference>
<feature type="transmembrane region" description="Helical" evidence="1">
    <location>
        <begin position="89"/>
        <end position="110"/>
    </location>
</feature>
<protein>
    <recommendedName>
        <fullName evidence="4">Glycosyltransferase RgtA/B/C/D-like domain-containing protein</fullName>
    </recommendedName>
</protein>